<comment type="cofactor">
    <cofactor evidence="1">
        <name>Cu(2+)</name>
        <dbReference type="ChEBI" id="CHEBI:29036"/>
    </cofactor>
</comment>
<evidence type="ECO:0000256" key="5">
    <source>
        <dbReference type="ARBA" id="ARBA00022729"/>
    </source>
</evidence>
<keyword evidence="9" id="KW-0503">Monooxygenase</keyword>
<sequence length="242" mass="25657">MKVSILGAAAVLASVASGHTIFCQLKTSEKTYPVSHAIRTPTYDGPQTDVNNNNLACNGPPNPTTPSDKIINVKAGETVSAIWRHTLQSGANDVMDPGHKGPVMAYLKKVSDATKDSGVGGGWFKIQEEGYSNGKWGTDNVINSGGNQQIKIPECIEDGQYLLRAEMIALHGARSVNGAQLYMECAQINITGGKATKKPATASIPGIYKSNDPGLLIDIYNKPPGISSPYKIPGTYRNLSGV</sequence>
<keyword evidence="19" id="KW-1185">Reference proteome</keyword>
<keyword evidence="12" id="KW-0624">Polysaccharide degradation</keyword>
<evidence type="ECO:0000256" key="2">
    <source>
        <dbReference type="ARBA" id="ARBA00004613"/>
    </source>
</evidence>
<dbReference type="Proteomes" id="UP001369815">
    <property type="component" value="Unassembled WGS sequence"/>
</dbReference>
<dbReference type="EC" id="1.14.99.56" evidence="15"/>
<name>A0AAX6MVQ1_9PEZI</name>
<dbReference type="InterPro" id="IPR005103">
    <property type="entry name" value="AA9_LPMO"/>
</dbReference>
<dbReference type="GO" id="GO:0004497">
    <property type="term" value="F:monooxygenase activity"/>
    <property type="evidence" value="ECO:0007669"/>
    <property type="project" value="UniProtKB-KW"/>
</dbReference>
<dbReference type="PANTHER" id="PTHR33353:SF18">
    <property type="entry name" value="ENDOGLUCANASE II"/>
    <property type="match status" value="1"/>
</dbReference>
<protein>
    <recommendedName>
        <fullName evidence="15">lytic cellulose monooxygenase (C4-dehydrogenating)</fullName>
        <ecNumber evidence="15">1.14.99.56</ecNumber>
    </recommendedName>
</protein>
<evidence type="ECO:0000313" key="19">
    <source>
        <dbReference type="Proteomes" id="UP001369815"/>
    </source>
</evidence>
<evidence type="ECO:0000256" key="12">
    <source>
        <dbReference type="ARBA" id="ARBA00023326"/>
    </source>
</evidence>
<evidence type="ECO:0000256" key="16">
    <source>
        <dbReference type="SAM" id="SignalP"/>
    </source>
</evidence>
<comment type="similarity">
    <text evidence="13">Belongs to the polysaccharide monooxygenase AA9 family.</text>
</comment>
<dbReference type="Pfam" id="PF03443">
    <property type="entry name" value="AA9"/>
    <property type="match status" value="1"/>
</dbReference>
<dbReference type="EMBL" id="JBANMG010000002">
    <property type="protein sequence ID" value="KAK6956596.1"/>
    <property type="molecule type" value="Genomic_DNA"/>
</dbReference>
<keyword evidence="11" id="KW-0119">Carbohydrate metabolism</keyword>
<evidence type="ECO:0000313" key="18">
    <source>
        <dbReference type="EMBL" id="KAK6956596.1"/>
    </source>
</evidence>
<evidence type="ECO:0000259" key="17">
    <source>
        <dbReference type="Pfam" id="PF03443"/>
    </source>
</evidence>
<comment type="catalytic activity">
    <reaction evidence="14">
        <text>[(1-&gt;4)-beta-D-glucosyl]n+m + reduced acceptor + O2 = 4-dehydro-beta-D-glucosyl-[(1-&gt;4)-beta-D-glucosyl]n-1 + [(1-&gt;4)-beta-D-glucosyl]m + acceptor + H2O.</text>
        <dbReference type="EC" id="1.14.99.56"/>
    </reaction>
</comment>
<evidence type="ECO:0000256" key="11">
    <source>
        <dbReference type="ARBA" id="ARBA00023277"/>
    </source>
</evidence>
<reference evidence="18 19" key="1">
    <citation type="journal article" date="2024" name="Front Chem Biol">
        <title>Unveiling the potential of Daldinia eschscholtzii MFLUCC 19-0629 through bioactivity and bioinformatics studies for enhanced sustainable agriculture production.</title>
        <authorList>
            <person name="Brooks S."/>
            <person name="Weaver J.A."/>
            <person name="Klomchit A."/>
            <person name="Alharthi S.A."/>
            <person name="Onlamun T."/>
            <person name="Nurani R."/>
            <person name="Vong T.K."/>
            <person name="Alberti F."/>
            <person name="Greco C."/>
        </authorList>
    </citation>
    <scope>NUCLEOTIDE SEQUENCE [LARGE SCALE GENOMIC DNA]</scope>
    <source>
        <strain evidence="18">MFLUCC 19-0629</strain>
    </source>
</reference>
<evidence type="ECO:0000256" key="4">
    <source>
        <dbReference type="ARBA" id="ARBA00022723"/>
    </source>
</evidence>
<evidence type="ECO:0000256" key="8">
    <source>
        <dbReference type="ARBA" id="ARBA00023008"/>
    </source>
</evidence>
<gene>
    <name evidence="18" type="ORF">Daesc_001875</name>
</gene>
<dbReference type="PANTHER" id="PTHR33353">
    <property type="entry name" value="PUTATIVE (AFU_ORTHOLOGUE AFUA_1G12560)-RELATED"/>
    <property type="match status" value="1"/>
</dbReference>
<proteinExistence type="inferred from homology"/>
<keyword evidence="8" id="KW-0186">Copper</keyword>
<evidence type="ECO:0000256" key="13">
    <source>
        <dbReference type="ARBA" id="ARBA00044502"/>
    </source>
</evidence>
<organism evidence="18 19">
    <name type="scientific">Daldinia eschscholtzii</name>
    <dbReference type="NCBI Taxonomy" id="292717"/>
    <lineage>
        <taxon>Eukaryota</taxon>
        <taxon>Fungi</taxon>
        <taxon>Dikarya</taxon>
        <taxon>Ascomycota</taxon>
        <taxon>Pezizomycotina</taxon>
        <taxon>Sordariomycetes</taxon>
        <taxon>Xylariomycetidae</taxon>
        <taxon>Xylariales</taxon>
        <taxon>Hypoxylaceae</taxon>
        <taxon>Daldinia</taxon>
    </lineage>
</organism>
<evidence type="ECO:0000256" key="9">
    <source>
        <dbReference type="ARBA" id="ARBA00023033"/>
    </source>
</evidence>
<keyword evidence="6" id="KW-0136">Cellulose degradation</keyword>
<dbReference type="GO" id="GO:0030245">
    <property type="term" value="P:cellulose catabolic process"/>
    <property type="evidence" value="ECO:0007669"/>
    <property type="project" value="UniProtKB-KW"/>
</dbReference>
<dbReference type="Gene3D" id="2.70.50.70">
    <property type="match status" value="1"/>
</dbReference>
<evidence type="ECO:0000256" key="10">
    <source>
        <dbReference type="ARBA" id="ARBA00023157"/>
    </source>
</evidence>
<evidence type="ECO:0000256" key="1">
    <source>
        <dbReference type="ARBA" id="ARBA00001973"/>
    </source>
</evidence>
<comment type="caution">
    <text evidence="18">The sequence shown here is derived from an EMBL/GenBank/DDBJ whole genome shotgun (WGS) entry which is preliminary data.</text>
</comment>
<feature type="signal peptide" evidence="16">
    <location>
        <begin position="1"/>
        <end position="18"/>
    </location>
</feature>
<feature type="chain" id="PRO_5043713570" description="lytic cellulose monooxygenase (C4-dehydrogenating)" evidence="16">
    <location>
        <begin position="19"/>
        <end position="242"/>
    </location>
</feature>
<dbReference type="CDD" id="cd21175">
    <property type="entry name" value="LPMO_AA9"/>
    <property type="match status" value="1"/>
</dbReference>
<dbReference type="AlphaFoldDB" id="A0AAX6MVQ1"/>
<dbReference type="GO" id="GO:0046872">
    <property type="term" value="F:metal ion binding"/>
    <property type="evidence" value="ECO:0007669"/>
    <property type="project" value="UniProtKB-KW"/>
</dbReference>
<keyword evidence="5 16" id="KW-0732">Signal</keyword>
<keyword evidence="10" id="KW-1015">Disulfide bond</keyword>
<evidence type="ECO:0000256" key="7">
    <source>
        <dbReference type="ARBA" id="ARBA00023002"/>
    </source>
</evidence>
<keyword evidence="7" id="KW-0560">Oxidoreductase</keyword>
<feature type="domain" description="Auxiliary Activity family 9 catalytic" evidence="17">
    <location>
        <begin position="19"/>
        <end position="223"/>
    </location>
</feature>
<evidence type="ECO:0000256" key="14">
    <source>
        <dbReference type="ARBA" id="ARBA00045077"/>
    </source>
</evidence>
<evidence type="ECO:0000256" key="15">
    <source>
        <dbReference type="ARBA" id="ARBA00047174"/>
    </source>
</evidence>
<comment type="subcellular location">
    <subcellularLocation>
        <location evidence="2">Secreted</location>
    </subcellularLocation>
</comment>
<dbReference type="InterPro" id="IPR049892">
    <property type="entry name" value="AA9"/>
</dbReference>
<accession>A0AAX6MVQ1</accession>
<evidence type="ECO:0000256" key="3">
    <source>
        <dbReference type="ARBA" id="ARBA00022525"/>
    </source>
</evidence>
<dbReference type="GO" id="GO:0005576">
    <property type="term" value="C:extracellular region"/>
    <property type="evidence" value="ECO:0007669"/>
    <property type="project" value="UniProtKB-SubCell"/>
</dbReference>
<keyword evidence="3" id="KW-0964">Secreted</keyword>
<keyword evidence="4" id="KW-0479">Metal-binding</keyword>
<evidence type="ECO:0000256" key="6">
    <source>
        <dbReference type="ARBA" id="ARBA00023001"/>
    </source>
</evidence>